<dbReference type="InterPro" id="IPR013856">
    <property type="entry name" value="Peptidase_M4_domain"/>
</dbReference>
<keyword evidence="4" id="KW-0732">Signal</keyword>
<reference evidence="13 14" key="1">
    <citation type="submission" date="2020-04" db="EMBL/GenBank/DDBJ databases">
        <title>Draft genome of Pyxidicoccus fallax type strain.</title>
        <authorList>
            <person name="Whitworth D.E."/>
        </authorList>
    </citation>
    <scope>NUCLEOTIDE SEQUENCE [LARGE SCALE GENOMIC DNA]</scope>
    <source>
        <strain evidence="13 14">DSM 14698</strain>
    </source>
</reference>
<dbReference type="Gene3D" id="1.10.390.10">
    <property type="entry name" value="Neutral Protease Domain 2"/>
    <property type="match status" value="1"/>
</dbReference>
<evidence type="ECO:0000259" key="10">
    <source>
        <dbReference type="Pfam" id="PF02868"/>
    </source>
</evidence>
<organism evidence="13 14">
    <name type="scientific">Pyxidicoccus fallax</name>
    <dbReference type="NCBI Taxonomy" id="394095"/>
    <lineage>
        <taxon>Bacteria</taxon>
        <taxon>Pseudomonadati</taxon>
        <taxon>Myxococcota</taxon>
        <taxon>Myxococcia</taxon>
        <taxon>Myxococcales</taxon>
        <taxon>Cystobacterineae</taxon>
        <taxon>Myxococcaceae</taxon>
        <taxon>Pyxidicoccus</taxon>
    </lineage>
</organism>
<evidence type="ECO:0000256" key="4">
    <source>
        <dbReference type="ARBA" id="ARBA00022729"/>
    </source>
</evidence>
<evidence type="ECO:0000256" key="1">
    <source>
        <dbReference type="ARBA" id="ARBA00009388"/>
    </source>
</evidence>
<dbReference type="PRINTS" id="PR00730">
    <property type="entry name" value="THERMOLYSIN"/>
</dbReference>
<dbReference type="InterPro" id="IPR001570">
    <property type="entry name" value="Peptidase_M4_C_domain"/>
</dbReference>
<dbReference type="GO" id="GO:0006508">
    <property type="term" value="P:proteolysis"/>
    <property type="evidence" value="ECO:0007669"/>
    <property type="project" value="UniProtKB-KW"/>
</dbReference>
<dbReference type="FunFam" id="2.60.120.380:FF:000013">
    <property type="entry name" value="Alkaline serine protease"/>
    <property type="match status" value="1"/>
</dbReference>
<keyword evidence="6" id="KW-0862">Zinc</keyword>
<dbReference type="GO" id="GO:0046872">
    <property type="term" value="F:metal ion binding"/>
    <property type="evidence" value="ECO:0007669"/>
    <property type="project" value="UniProtKB-KW"/>
</dbReference>
<keyword evidence="5" id="KW-0378">Hydrolase</keyword>
<sequence length="742" mass="79160">MVQSKRVRGAFGIAALSVVVGCNESTPTPEANKTGEAAKTAAALDGQNIVSKDSAGVATFVTGNLGAAPEFPAAGANSLAASALAPVVEALAPTFHLAPANLVFKKGYTDKQGDSHFRYAVRHNNIPVFGGEFRLHVRAGQIIAANTNVRSDLKADEKASIAGDTAVASVASDRGALPGFVTSPETELVYWRDGDELRLMYKVIQTGEKADGTPVRDIVLVDARNGDVQLRIPTIHEAINRRMHDGKNLSTLPGPIVRTEGQDPVADPVVNTNYDHLGTVYNCYSNLFGRDSIDNAGAMLISTVHHRVNYVNAFWDGTQMVYGDGDNVTATNLANSLDVTAHELTHAVTDYESELIYSGESGGMNESMSDIFGAVCEWYGDGAGDVTARHWLIGDDVWTPSIPNDALRYMNDPVLDGDSLDYFPDYYSGVDVHYSSGIPNLAFYLLSQGGTHPRGKTTQVVAGIGIEKAARIWYKANADLLLPSSTFDQSKVATEQAAAQLGYDAATIASVSNAWKAVGVGVPVPPPVSTPIEKDVPATNLSGARGAKQYFSVTVPEGAYDLAFTLSGGTGDADMYVRFNNAPTTTTYDCRPYRSGNNEACTFAAPSHGTWYVMLNGYTAYEGVSLTVTWKGGYIPLATGVPYKFFDGAAGSSTVFTIEVPERRPGSGTNSLAIQTGQGYGNPDLYVKRGSAPTKFDYDCRSVKEHMSEVCNLNNVPAGKYYIEVYGAKGGYTELAIIASYK</sequence>
<protein>
    <submittedName>
        <fullName evidence="13">Peptidase</fullName>
    </submittedName>
</protein>
<dbReference type="CDD" id="cd09597">
    <property type="entry name" value="M4_TLP"/>
    <property type="match status" value="1"/>
</dbReference>
<comment type="similarity">
    <text evidence="1">Belongs to the peptidase M4 family.</text>
</comment>
<feature type="domain" description="Peptidase C-terminal archaeal/bacterial" evidence="11">
    <location>
        <begin position="549"/>
        <end position="616"/>
    </location>
</feature>
<dbReference type="AlphaFoldDB" id="A0A848LDT5"/>
<dbReference type="Pfam" id="PF02868">
    <property type="entry name" value="Peptidase_M4_C"/>
    <property type="match status" value="1"/>
</dbReference>
<dbReference type="InterPro" id="IPR027268">
    <property type="entry name" value="Peptidase_M4/M1_CTD_sf"/>
</dbReference>
<feature type="domain" description="FTP" evidence="12">
    <location>
        <begin position="101"/>
        <end position="147"/>
    </location>
</feature>
<name>A0A848LDT5_9BACT</name>
<dbReference type="Gene3D" id="3.10.170.10">
    <property type="match status" value="1"/>
</dbReference>
<keyword evidence="2" id="KW-0645">Protease</keyword>
<evidence type="ECO:0000256" key="2">
    <source>
        <dbReference type="ARBA" id="ARBA00022670"/>
    </source>
</evidence>
<gene>
    <name evidence="13" type="ORF">HG543_20325</name>
</gene>
<dbReference type="InterPro" id="IPR023612">
    <property type="entry name" value="Peptidase_M4"/>
</dbReference>
<feature type="domain" description="Peptidase M4" evidence="9">
    <location>
        <begin position="276"/>
        <end position="350"/>
    </location>
</feature>
<feature type="domain" description="Peptidase C-terminal archaeal/bacterial" evidence="11">
    <location>
        <begin position="667"/>
        <end position="727"/>
    </location>
</feature>
<feature type="active site" description="Proton donor" evidence="8">
    <location>
        <position position="433"/>
    </location>
</feature>
<evidence type="ECO:0000259" key="9">
    <source>
        <dbReference type="Pfam" id="PF01447"/>
    </source>
</evidence>
<keyword evidence="7" id="KW-0482">Metalloprotease</keyword>
<dbReference type="Pfam" id="PF04151">
    <property type="entry name" value="PPC"/>
    <property type="match status" value="2"/>
</dbReference>
<dbReference type="Proteomes" id="UP000518300">
    <property type="component" value="Unassembled WGS sequence"/>
</dbReference>
<evidence type="ECO:0000256" key="3">
    <source>
        <dbReference type="ARBA" id="ARBA00022723"/>
    </source>
</evidence>
<dbReference type="RefSeq" id="WP_169346471.1">
    <property type="nucleotide sequence ID" value="NZ_JABBJJ010000090.1"/>
</dbReference>
<keyword evidence="3" id="KW-0479">Metal-binding</keyword>
<evidence type="ECO:0000256" key="6">
    <source>
        <dbReference type="ARBA" id="ARBA00022833"/>
    </source>
</evidence>
<evidence type="ECO:0000259" key="11">
    <source>
        <dbReference type="Pfam" id="PF04151"/>
    </source>
</evidence>
<keyword evidence="14" id="KW-1185">Reference proteome</keyword>
<comment type="caution">
    <text evidence="13">The sequence shown here is derived from an EMBL/GenBank/DDBJ whole genome shotgun (WGS) entry which is preliminary data.</text>
</comment>
<evidence type="ECO:0000259" key="12">
    <source>
        <dbReference type="Pfam" id="PF07504"/>
    </source>
</evidence>
<evidence type="ECO:0000256" key="8">
    <source>
        <dbReference type="PIRSR" id="PIRSR623612-1"/>
    </source>
</evidence>
<dbReference type="Pfam" id="PF01447">
    <property type="entry name" value="Peptidase_M4"/>
    <property type="match status" value="1"/>
</dbReference>
<evidence type="ECO:0000256" key="5">
    <source>
        <dbReference type="ARBA" id="ARBA00022801"/>
    </source>
</evidence>
<evidence type="ECO:0000313" key="13">
    <source>
        <dbReference type="EMBL" id="NMO17189.1"/>
    </source>
</evidence>
<proteinExistence type="inferred from homology"/>
<dbReference type="InterPro" id="IPR007280">
    <property type="entry name" value="Peptidase_C_arc/bac"/>
</dbReference>
<dbReference type="PANTHER" id="PTHR33794:SF1">
    <property type="entry name" value="BACILLOLYSIN"/>
    <property type="match status" value="1"/>
</dbReference>
<dbReference type="PANTHER" id="PTHR33794">
    <property type="entry name" value="BACILLOLYSIN"/>
    <property type="match status" value="1"/>
</dbReference>
<dbReference type="PROSITE" id="PS51257">
    <property type="entry name" value="PROKAR_LIPOPROTEIN"/>
    <property type="match status" value="1"/>
</dbReference>
<dbReference type="EMBL" id="JABBJJ010000090">
    <property type="protein sequence ID" value="NMO17189.1"/>
    <property type="molecule type" value="Genomic_DNA"/>
</dbReference>
<dbReference type="Gene3D" id="3.10.450.490">
    <property type="match status" value="1"/>
</dbReference>
<evidence type="ECO:0000256" key="7">
    <source>
        <dbReference type="ARBA" id="ARBA00023049"/>
    </source>
</evidence>
<dbReference type="InterPro" id="IPR011096">
    <property type="entry name" value="FTP_domain"/>
</dbReference>
<feature type="domain" description="Peptidase M4 C-terminal" evidence="10">
    <location>
        <begin position="353"/>
        <end position="520"/>
    </location>
</feature>
<dbReference type="InterPro" id="IPR050728">
    <property type="entry name" value="Zinc_Metalloprotease_M4"/>
</dbReference>
<dbReference type="GO" id="GO:0004222">
    <property type="term" value="F:metalloendopeptidase activity"/>
    <property type="evidence" value="ECO:0007669"/>
    <property type="project" value="InterPro"/>
</dbReference>
<dbReference type="Pfam" id="PF07504">
    <property type="entry name" value="FTP"/>
    <property type="match status" value="1"/>
</dbReference>
<evidence type="ECO:0000313" key="14">
    <source>
        <dbReference type="Proteomes" id="UP000518300"/>
    </source>
</evidence>
<dbReference type="SUPFAM" id="SSF55486">
    <property type="entry name" value="Metalloproteases ('zincins'), catalytic domain"/>
    <property type="match status" value="1"/>
</dbReference>
<accession>A0A848LDT5</accession>
<dbReference type="Gene3D" id="2.60.120.380">
    <property type="match status" value="2"/>
</dbReference>
<feature type="active site" evidence="8">
    <location>
        <position position="343"/>
    </location>
</feature>